<feature type="chain" id="PRO_5004162471" description="SprT-like domain-containing protein" evidence="1">
    <location>
        <begin position="28"/>
        <end position="161"/>
    </location>
</feature>
<keyword evidence="1" id="KW-0732">Signal</keyword>
<protein>
    <recommendedName>
        <fullName evidence="3">SprT-like domain-containing protein</fullName>
    </recommendedName>
</protein>
<gene>
    <name evidence="2" type="ordered locus">Acid_7446</name>
</gene>
<dbReference type="KEGG" id="sus:Acid_7446"/>
<name>Q01PR6_SOLUE</name>
<evidence type="ECO:0000256" key="1">
    <source>
        <dbReference type="SAM" id="SignalP"/>
    </source>
</evidence>
<sequence length="161" mass="18155" precursor="true">MLGCLSPKASGLLFWLPLLLSSACAFAQSPAVEPDPVERTLCAGSFVAEKLWYWQHRLNLQDWDISIVVARASELKPRTLGNIHWDATKKTAIIRVLDPADYELSAAAMFDDMEFTVVHELIHLELAPVLSEFSRNEANRRDEEHAVNRMAEALLKLKRGK</sequence>
<dbReference type="AlphaFoldDB" id="Q01PR6"/>
<evidence type="ECO:0000313" key="2">
    <source>
        <dbReference type="EMBL" id="ABJ88354.1"/>
    </source>
</evidence>
<organism evidence="2">
    <name type="scientific">Solibacter usitatus (strain Ellin6076)</name>
    <dbReference type="NCBI Taxonomy" id="234267"/>
    <lineage>
        <taxon>Bacteria</taxon>
        <taxon>Pseudomonadati</taxon>
        <taxon>Acidobacteriota</taxon>
        <taxon>Terriglobia</taxon>
        <taxon>Bryobacterales</taxon>
        <taxon>Solibacteraceae</taxon>
        <taxon>Candidatus Solibacter</taxon>
    </lineage>
</organism>
<dbReference type="OrthoDB" id="2939440at2"/>
<evidence type="ECO:0008006" key="3">
    <source>
        <dbReference type="Google" id="ProtNLM"/>
    </source>
</evidence>
<reference evidence="2" key="1">
    <citation type="submission" date="2006-10" db="EMBL/GenBank/DDBJ databases">
        <title>Complete sequence of Solibacter usitatus Ellin6076.</title>
        <authorList>
            <consortium name="US DOE Joint Genome Institute"/>
            <person name="Copeland A."/>
            <person name="Lucas S."/>
            <person name="Lapidus A."/>
            <person name="Barry K."/>
            <person name="Detter J.C."/>
            <person name="Glavina del Rio T."/>
            <person name="Hammon N."/>
            <person name="Israni S."/>
            <person name="Dalin E."/>
            <person name="Tice H."/>
            <person name="Pitluck S."/>
            <person name="Thompson L.S."/>
            <person name="Brettin T."/>
            <person name="Bruce D."/>
            <person name="Han C."/>
            <person name="Tapia R."/>
            <person name="Gilna P."/>
            <person name="Schmutz J."/>
            <person name="Larimer F."/>
            <person name="Land M."/>
            <person name="Hauser L."/>
            <person name="Kyrpides N."/>
            <person name="Mikhailova N."/>
            <person name="Janssen P.H."/>
            <person name="Kuske C.R."/>
            <person name="Richardson P."/>
        </authorList>
    </citation>
    <scope>NUCLEOTIDE SEQUENCE</scope>
    <source>
        <strain evidence="2">Ellin6076</strain>
    </source>
</reference>
<accession>Q01PR6</accession>
<dbReference type="HOGENOM" id="CLU_1703087_0_0_0"/>
<dbReference type="STRING" id="234267.Acid_7446"/>
<feature type="signal peptide" evidence="1">
    <location>
        <begin position="1"/>
        <end position="27"/>
    </location>
</feature>
<dbReference type="EMBL" id="CP000473">
    <property type="protein sequence ID" value="ABJ88354.1"/>
    <property type="molecule type" value="Genomic_DNA"/>
</dbReference>
<dbReference type="eggNOG" id="ENOG5033NBI">
    <property type="taxonomic scope" value="Bacteria"/>
</dbReference>
<dbReference type="InParanoid" id="Q01PR6"/>
<proteinExistence type="predicted"/>